<gene>
    <name evidence="2" type="ORF">HERI1096_LOCUS22618</name>
</gene>
<protein>
    <recommendedName>
        <fullName evidence="1">Alpha-L-rhamnosidase C-terminal domain-containing protein</fullName>
    </recommendedName>
</protein>
<proteinExistence type="predicted"/>
<dbReference type="PANTHER" id="PTHR33307:SF6">
    <property type="entry name" value="ALPHA-RHAMNOSIDASE (EUROFUNG)-RELATED"/>
    <property type="match status" value="1"/>
</dbReference>
<accession>A0A7S3F1W2</accession>
<dbReference type="Gene3D" id="2.60.420.10">
    <property type="entry name" value="Maltose phosphorylase, domain 3"/>
    <property type="match status" value="1"/>
</dbReference>
<dbReference type="Pfam" id="PF17390">
    <property type="entry name" value="Bac_rhamnosid_C"/>
    <property type="match status" value="1"/>
</dbReference>
<organism evidence="2">
    <name type="scientific">Haptolina ericina</name>
    <dbReference type="NCBI Taxonomy" id="156174"/>
    <lineage>
        <taxon>Eukaryota</taxon>
        <taxon>Haptista</taxon>
        <taxon>Haptophyta</taxon>
        <taxon>Prymnesiophyceae</taxon>
        <taxon>Prymnesiales</taxon>
        <taxon>Prymnesiaceae</taxon>
        <taxon>Haptolina</taxon>
    </lineage>
</organism>
<dbReference type="PANTHER" id="PTHR33307">
    <property type="entry name" value="ALPHA-RHAMNOSIDASE (EUROFUNG)"/>
    <property type="match status" value="1"/>
</dbReference>
<evidence type="ECO:0000313" key="2">
    <source>
        <dbReference type="EMBL" id="CAE0121917.1"/>
    </source>
</evidence>
<dbReference type="InterPro" id="IPR035398">
    <property type="entry name" value="Bac_rhamnosid_C"/>
</dbReference>
<name>A0A7S3F1W2_9EUKA</name>
<dbReference type="AlphaFoldDB" id="A0A7S3F1W2"/>
<evidence type="ECO:0000259" key="1">
    <source>
        <dbReference type="Pfam" id="PF17390"/>
    </source>
</evidence>
<feature type="domain" description="Alpha-L-rhamnosidase C-terminal" evidence="1">
    <location>
        <begin position="61"/>
        <end position="113"/>
    </location>
</feature>
<dbReference type="InterPro" id="IPR016007">
    <property type="entry name" value="Alpha_rhamnosid"/>
</dbReference>
<reference evidence="2" key="1">
    <citation type="submission" date="2021-01" db="EMBL/GenBank/DDBJ databases">
        <authorList>
            <person name="Corre E."/>
            <person name="Pelletier E."/>
            <person name="Niang G."/>
            <person name="Scheremetjew M."/>
            <person name="Finn R."/>
            <person name="Kale V."/>
            <person name="Holt S."/>
            <person name="Cochrane G."/>
            <person name="Meng A."/>
            <person name="Brown T."/>
            <person name="Cohen L."/>
        </authorList>
    </citation>
    <scope>NUCLEOTIDE SEQUENCE</scope>
    <source>
        <strain evidence="2">CCMP281</strain>
    </source>
</reference>
<dbReference type="EMBL" id="HBHX01040758">
    <property type="protein sequence ID" value="CAE0121917.1"/>
    <property type="molecule type" value="Transcribed_RNA"/>
</dbReference>
<sequence>MHVCIAPVNTRQCSASASHLPRQHGCYNAVGLWFLQGIAGIAVDFSDGAYPLTIRAGVDTGDLSWASGSRAVPQGMVRSSWAIGALFMHNVTVPGNAAARVLIPATSAADVREGGQPLSHDIEVLGAKAINGVNYIELGVAAGEYAFSSGWVRHATSGWA</sequence>